<dbReference type="Pfam" id="PF01569">
    <property type="entry name" value="PAP2"/>
    <property type="match status" value="1"/>
</dbReference>
<feature type="transmembrane region" description="Helical" evidence="6">
    <location>
        <begin position="248"/>
        <end position="268"/>
    </location>
</feature>
<dbReference type="PANTHER" id="PTHR10165:SF174">
    <property type="entry name" value="PHOSPHATIDIC ACID PHOSPHATASE TYPE 2_HALOPEROXIDASE DOMAIN-CONTAINING PROTEIN"/>
    <property type="match status" value="1"/>
</dbReference>
<dbReference type="GO" id="GO:0046839">
    <property type="term" value="P:phospholipid dephosphorylation"/>
    <property type="evidence" value="ECO:0007669"/>
    <property type="project" value="TreeGrafter"/>
</dbReference>
<dbReference type="Proteomes" id="UP000035642">
    <property type="component" value="Unassembled WGS sequence"/>
</dbReference>
<dbReference type="SUPFAM" id="SSF48317">
    <property type="entry name" value="Acid phosphatase/Vanadium-dependent haloperoxidase"/>
    <property type="match status" value="1"/>
</dbReference>
<feature type="transmembrane region" description="Helical" evidence="6">
    <location>
        <begin position="115"/>
        <end position="135"/>
    </location>
</feature>
<evidence type="ECO:0000256" key="6">
    <source>
        <dbReference type="SAM" id="Phobius"/>
    </source>
</evidence>
<dbReference type="InterPro" id="IPR036938">
    <property type="entry name" value="PAP2/HPO_sf"/>
</dbReference>
<dbReference type="PANTHER" id="PTHR10165">
    <property type="entry name" value="LIPID PHOSPHATE PHOSPHATASE"/>
    <property type="match status" value="1"/>
</dbReference>
<keyword evidence="5 6" id="KW-0472">Membrane</keyword>
<dbReference type="GO" id="GO:0005886">
    <property type="term" value="C:plasma membrane"/>
    <property type="evidence" value="ECO:0007669"/>
    <property type="project" value="TreeGrafter"/>
</dbReference>
<accession>A0A0K0CUA2</accession>
<comment type="similarity">
    <text evidence="2">Belongs to the PA-phosphatase related phosphoesterase family.</text>
</comment>
<keyword evidence="3 6" id="KW-0812">Transmembrane</keyword>
<feature type="transmembrane region" description="Helical" evidence="6">
    <location>
        <begin position="155"/>
        <end position="172"/>
    </location>
</feature>
<comment type="subcellular location">
    <subcellularLocation>
        <location evidence="1">Membrane</location>
        <topology evidence="1">Multi-pass membrane protein</topology>
    </subcellularLocation>
</comment>
<proteinExistence type="inferred from homology"/>
<reference evidence="9" key="2">
    <citation type="submission" date="2017-02" db="UniProtKB">
        <authorList>
            <consortium name="WormBaseParasite"/>
        </authorList>
    </citation>
    <scope>IDENTIFICATION</scope>
</reference>
<dbReference type="InterPro" id="IPR000326">
    <property type="entry name" value="PAP2/HPO"/>
</dbReference>
<name>A0A0K0CUA2_ANGCA</name>
<protein>
    <submittedName>
        <fullName evidence="9">AcidPPc domain-containing protein</fullName>
    </submittedName>
</protein>
<sequence>LFWLSRCEVGIVTSRKGFAGTSLNNLGERLYTNFRITFSGRLSTQDGDGERSFRGTLVRGLICMVLDISITLVISIVLFYTFSGYAISPYERPIPCNDESIRQPFKPNTVGMKQLLVVSLGSPFLIICFVEALVFHYSQGYNKLANYFSISTLLYLKYLLTYTLCTILMEYFKCTVGRLRPHFIAVCQPDWSRMDFSETYCMNPDSRRIRSARTSFPSGHAAAAFHVLIFICIYLPRMAKITGIPYLFKIRNILLVIYTSWTVFTAITRVTDFWHHSTDVLGGIILATVCVIPVFGWQWKNDDDVYVPRQLTKSHLHIE</sequence>
<evidence type="ECO:0000259" key="7">
    <source>
        <dbReference type="SMART" id="SM00014"/>
    </source>
</evidence>
<dbReference type="InterPro" id="IPR043216">
    <property type="entry name" value="PAP-like"/>
</dbReference>
<dbReference type="SMART" id="SM00014">
    <property type="entry name" value="acidPPc"/>
    <property type="match status" value="1"/>
</dbReference>
<feature type="transmembrane region" description="Helical" evidence="6">
    <location>
        <begin position="57"/>
        <end position="82"/>
    </location>
</feature>
<evidence type="ECO:0000256" key="2">
    <source>
        <dbReference type="ARBA" id="ARBA00008816"/>
    </source>
</evidence>
<dbReference type="STRING" id="6313.A0A0K0CUA2"/>
<feature type="transmembrane region" description="Helical" evidence="6">
    <location>
        <begin position="216"/>
        <end position="236"/>
    </location>
</feature>
<evidence type="ECO:0000313" key="8">
    <source>
        <dbReference type="Proteomes" id="UP000035642"/>
    </source>
</evidence>
<feature type="transmembrane region" description="Helical" evidence="6">
    <location>
        <begin position="280"/>
        <end position="299"/>
    </location>
</feature>
<dbReference type="GO" id="GO:0006644">
    <property type="term" value="P:phospholipid metabolic process"/>
    <property type="evidence" value="ECO:0007669"/>
    <property type="project" value="InterPro"/>
</dbReference>
<dbReference type="Gene3D" id="1.20.144.10">
    <property type="entry name" value="Phosphatidic acid phosphatase type 2/haloperoxidase"/>
    <property type="match status" value="1"/>
</dbReference>
<dbReference type="WBParaSite" id="ACAC_0000076901-mRNA-1">
    <property type="protein sequence ID" value="ACAC_0000076901-mRNA-1"/>
    <property type="gene ID" value="ACAC_0000076901"/>
</dbReference>
<organism evidence="8 9">
    <name type="scientific">Angiostrongylus cantonensis</name>
    <name type="common">Rat lungworm</name>
    <dbReference type="NCBI Taxonomy" id="6313"/>
    <lineage>
        <taxon>Eukaryota</taxon>
        <taxon>Metazoa</taxon>
        <taxon>Ecdysozoa</taxon>
        <taxon>Nematoda</taxon>
        <taxon>Chromadorea</taxon>
        <taxon>Rhabditida</taxon>
        <taxon>Rhabditina</taxon>
        <taxon>Rhabditomorpha</taxon>
        <taxon>Strongyloidea</taxon>
        <taxon>Metastrongylidae</taxon>
        <taxon>Angiostrongylus</taxon>
    </lineage>
</organism>
<keyword evidence="4 6" id="KW-1133">Transmembrane helix</keyword>
<evidence type="ECO:0000313" key="9">
    <source>
        <dbReference type="WBParaSite" id="ACAC_0000076901-mRNA-1"/>
    </source>
</evidence>
<keyword evidence="8" id="KW-1185">Reference proteome</keyword>
<evidence type="ECO:0000256" key="3">
    <source>
        <dbReference type="ARBA" id="ARBA00022692"/>
    </source>
</evidence>
<dbReference type="GO" id="GO:0007165">
    <property type="term" value="P:signal transduction"/>
    <property type="evidence" value="ECO:0007669"/>
    <property type="project" value="TreeGrafter"/>
</dbReference>
<evidence type="ECO:0000256" key="5">
    <source>
        <dbReference type="ARBA" id="ARBA00023136"/>
    </source>
</evidence>
<dbReference type="GO" id="GO:0008195">
    <property type="term" value="F:phosphatidate phosphatase activity"/>
    <property type="evidence" value="ECO:0007669"/>
    <property type="project" value="TreeGrafter"/>
</dbReference>
<dbReference type="FunFam" id="1.20.144.10:FF:000039">
    <property type="entry name" value="PhosphoLipid PhosPhatase homolog"/>
    <property type="match status" value="1"/>
</dbReference>
<dbReference type="AlphaFoldDB" id="A0A0K0CUA2"/>
<feature type="domain" description="Phosphatidic acid phosphatase type 2/haloperoxidase" evidence="7">
    <location>
        <begin position="154"/>
        <end position="295"/>
    </location>
</feature>
<evidence type="ECO:0000256" key="4">
    <source>
        <dbReference type="ARBA" id="ARBA00022989"/>
    </source>
</evidence>
<evidence type="ECO:0000256" key="1">
    <source>
        <dbReference type="ARBA" id="ARBA00004141"/>
    </source>
</evidence>
<reference evidence="8" key="1">
    <citation type="submission" date="2012-09" db="EMBL/GenBank/DDBJ databases">
        <authorList>
            <person name="Martin A.A."/>
        </authorList>
    </citation>
    <scope>NUCLEOTIDE SEQUENCE</scope>
</reference>